<dbReference type="InterPro" id="IPR034660">
    <property type="entry name" value="DinB/YfiT-like"/>
</dbReference>
<gene>
    <name evidence="2" type="ORF">BN11_530005</name>
</gene>
<evidence type="ECO:0000259" key="1">
    <source>
        <dbReference type="Pfam" id="PF11716"/>
    </source>
</evidence>
<evidence type="ECO:0000313" key="3">
    <source>
        <dbReference type="Proteomes" id="UP000035763"/>
    </source>
</evidence>
<organism evidence="2 3">
    <name type="scientific">Nostocoides australiense Ben110</name>
    <dbReference type="NCBI Taxonomy" id="1193182"/>
    <lineage>
        <taxon>Bacteria</taxon>
        <taxon>Bacillati</taxon>
        <taxon>Actinomycetota</taxon>
        <taxon>Actinomycetes</taxon>
        <taxon>Micrococcales</taxon>
        <taxon>Intrasporangiaceae</taxon>
        <taxon>Nostocoides</taxon>
    </lineage>
</organism>
<dbReference type="Pfam" id="PF11716">
    <property type="entry name" value="MDMPI_N"/>
    <property type="match status" value="1"/>
</dbReference>
<reference evidence="2 3" key="1">
    <citation type="journal article" date="2013" name="ISME J.">
        <title>A metabolic model for members of the genus Tetrasphaera involved in enhanced biological phosphorus removal.</title>
        <authorList>
            <person name="Kristiansen R."/>
            <person name="Nguyen H.T.T."/>
            <person name="Saunders A.M."/>
            <person name="Nielsen J.L."/>
            <person name="Wimmer R."/>
            <person name="Le V.Q."/>
            <person name="McIlroy S.J."/>
            <person name="Petrovski S."/>
            <person name="Seviour R.J."/>
            <person name="Calteau A."/>
            <person name="Nielsen K.L."/>
            <person name="Nielsen P.H."/>
        </authorList>
    </citation>
    <scope>NUCLEOTIDE SEQUENCE [LARGE SCALE GENOMIC DNA]</scope>
    <source>
        <strain evidence="2 3">Ben110</strain>
    </source>
</reference>
<dbReference type="RefSeq" id="WP_048695417.1">
    <property type="nucleotide sequence ID" value="NZ_HG764815.1"/>
</dbReference>
<name>W6K4K6_9MICO</name>
<dbReference type="AlphaFoldDB" id="W6K4K6"/>
<keyword evidence="3" id="KW-1185">Reference proteome</keyword>
<comment type="caution">
    <text evidence="2">The sequence shown here is derived from an EMBL/GenBank/DDBJ whole genome shotgun (WGS) entry which is preliminary data.</text>
</comment>
<dbReference type="NCBIfam" id="TIGR03083">
    <property type="entry name" value="maleylpyruvate isomerase family mycothiol-dependent enzyme"/>
    <property type="match status" value="1"/>
</dbReference>
<feature type="domain" description="Mycothiol-dependent maleylpyruvate isomerase metal-binding" evidence="1">
    <location>
        <begin position="7"/>
        <end position="140"/>
    </location>
</feature>
<dbReference type="GO" id="GO:0046872">
    <property type="term" value="F:metal ion binding"/>
    <property type="evidence" value="ECO:0007669"/>
    <property type="project" value="InterPro"/>
</dbReference>
<proteinExistence type="predicted"/>
<sequence length="242" mass="25351">MEILDALAAEEDQLAALLAGLTQEQWGADSLCAGWSVADVVLHLAQCEEAVIATIRGTPVDWGGLGDTVGAAMESAVSAERSGSGAAVFERWEPARGQALTVLRAADPARRVAWVTNTLRPATLATTRLAEHWAHALDIAEPLGLPYPDTQRLRHILWLAHATLPYAYSAAGSTAPSVRVEAVAPNGPAWVLGPDDADVMLSGPAGDLARIAARRLDPGDSAVRISGAAAAEVLVRIRTYAI</sequence>
<dbReference type="EMBL" id="CAJA01000478">
    <property type="protein sequence ID" value="CCH75179.1"/>
    <property type="molecule type" value="Genomic_DNA"/>
</dbReference>
<dbReference type="Gene3D" id="1.20.120.450">
    <property type="entry name" value="dinb family like domain"/>
    <property type="match status" value="1"/>
</dbReference>
<dbReference type="InterPro" id="IPR017517">
    <property type="entry name" value="Maleyloyr_isom"/>
</dbReference>
<dbReference type="STRING" id="1193182.BN11_530005"/>
<dbReference type="OrthoDB" id="5178565at2"/>
<accession>W6K4K6</accession>
<protein>
    <recommendedName>
        <fullName evidence="1">Mycothiol-dependent maleylpyruvate isomerase metal-binding domain-containing protein</fullName>
    </recommendedName>
</protein>
<dbReference type="InterPro" id="IPR024344">
    <property type="entry name" value="MDMPI_metal-binding"/>
</dbReference>
<dbReference type="Proteomes" id="UP000035763">
    <property type="component" value="Unassembled WGS sequence"/>
</dbReference>
<dbReference type="SUPFAM" id="SSF109854">
    <property type="entry name" value="DinB/YfiT-like putative metalloenzymes"/>
    <property type="match status" value="1"/>
</dbReference>
<evidence type="ECO:0000313" key="2">
    <source>
        <dbReference type="EMBL" id="CCH75179.1"/>
    </source>
</evidence>